<keyword evidence="3" id="KW-1185">Reference proteome</keyword>
<dbReference type="PANTHER" id="PTHR45947:SF3">
    <property type="entry name" value="SULFOQUINOVOSYL TRANSFERASE SQD2"/>
    <property type="match status" value="1"/>
</dbReference>
<dbReference type="Gene3D" id="3.40.50.2000">
    <property type="entry name" value="Glycogen Phosphorylase B"/>
    <property type="match status" value="2"/>
</dbReference>
<feature type="domain" description="Glycosyl transferase family 1" evidence="1">
    <location>
        <begin position="249"/>
        <end position="385"/>
    </location>
</feature>
<dbReference type="GO" id="GO:0016757">
    <property type="term" value="F:glycosyltransferase activity"/>
    <property type="evidence" value="ECO:0007669"/>
    <property type="project" value="InterPro"/>
</dbReference>
<organism evidence="2 3">
    <name type="scientific">Cognatishimia maritima</name>
    <dbReference type="NCBI Taxonomy" id="870908"/>
    <lineage>
        <taxon>Bacteria</taxon>
        <taxon>Pseudomonadati</taxon>
        <taxon>Pseudomonadota</taxon>
        <taxon>Alphaproteobacteria</taxon>
        <taxon>Rhodobacterales</taxon>
        <taxon>Paracoccaceae</taxon>
        <taxon>Cognatishimia</taxon>
    </lineage>
</organism>
<dbReference type="CDD" id="cd03801">
    <property type="entry name" value="GT4_PimA-like"/>
    <property type="match status" value="1"/>
</dbReference>
<dbReference type="AlphaFoldDB" id="A0A1M5N460"/>
<reference evidence="3" key="1">
    <citation type="submission" date="2016-11" db="EMBL/GenBank/DDBJ databases">
        <authorList>
            <person name="Varghese N."/>
            <person name="Submissions S."/>
        </authorList>
    </citation>
    <scope>NUCLEOTIDE SEQUENCE [LARGE SCALE GENOMIC DNA]</scope>
    <source>
        <strain evidence="3">DSM 28223</strain>
    </source>
</reference>
<dbReference type="STRING" id="870908.SAMN04488044_1414"/>
<evidence type="ECO:0000313" key="2">
    <source>
        <dbReference type="EMBL" id="SHG84237.1"/>
    </source>
</evidence>
<accession>A0A1M5N460</accession>
<dbReference type="OrthoDB" id="9790710at2"/>
<dbReference type="InterPro" id="IPR050194">
    <property type="entry name" value="Glycosyltransferase_grp1"/>
</dbReference>
<evidence type="ECO:0000313" key="3">
    <source>
        <dbReference type="Proteomes" id="UP000184211"/>
    </source>
</evidence>
<dbReference type="Pfam" id="PF00534">
    <property type="entry name" value="Glycos_transf_1"/>
    <property type="match status" value="1"/>
</dbReference>
<keyword evidence="2" id="KW-0808">Transferase</keyword>
<dbReference type="EMBL" id="FQWM01000002">
    <property type="protein sequence ID" value="SHG84237.1"/>
    <property type="molecule type" value="Genomic_DNA"/>
</dbReference>
<gene>
    <name evidence="2" type="ORF">SAMN04488044_1414</name>
</gene>
<name>A0A1M5N460_9RHOB</name>
<dbReference type="RefSeq" id="WP_072792007.1">
    <property type="nucleotide sequence ID" value="NZ_FQWM01000002.1"/>
</dbReference>
<proteinExistence type="predicted"/>
<dbReference type="PANTHER" id="PTHR45947">
    <property type="entry name" value="SULFOQUINOVOSYL TRANSFERASE SQD2"/>
    <property type="match status" value="1"/>
</dbReference>
<sequence>MSDGASHPQRPRVLVIAEAANPEWVSVPLVGWSLSQALREVADVHLVTQVRNRDAILRAGLTEGDEFTAIDTEWAAKAGHKLAERLRMGANRGWTTVRLIESLLYPVFERAVWKQFGADIKGGKYDLVHRVTPLSPTANSLLARKCRKAGVPFVMGPLNGGVPWPKEFVAAQVKEREFLSFVRDVYKLNPFRRQTLNNAKVIIVGSRHTGSEIPEALQGKTIFIPENAVDPQRFNQPAVPYENGPVRGCFIGRLVPYKGCDMLIEAAQPMLEDGRMTLDVLGDGPELAALKEQAQTLGVADAVTFHGWVEHQKVQDVARNADLLTFPSIREFGGGVVLEAMALGLVPVICDYAGPAELVTDETGFKVPMGTRDQIVAKFRETLDSICQTPSQLAPMAQAARTTIQDHFTWSAKARQLRQVYDWALLGTPKPEPLSGHIAKLASTA</sequence>
<dbReference type="SUPFAM" id="SSF53756">
    <property type="entry name" value="UDP-Glycosyltransferase/glycogen phosphorylase"/>
    <property type="match status" value="1"/>
</dbReference>
<dbReference type="Proteomes" id="UP000184211">
    <property type="component" value="Unassembled WGS sequence"/>
</dbReference>
<evidence type="ECO:0000259" key="1">
    <source>
        <dbReference type="Pfam" id="PF00534"/>
    </source>
</evidence>
<dbReference type="InterPro" id="IPR001296">
    <property type="entry name" value="Glyco_trans_1"/>
</dbReference>
<protein>
    <submittedName>
        <fullName evidence="2">Glycosyltransferase involved in cell wall bisynthesis</fullName>
    </submittedName>
</protein>